<accession>A0ABW6VGD1</accession>
<protein>
    <submittedName>
        <fullName evidence="2">Uncharacterized protein</fullName>
    </submittedName>
</protein>
<gene>
    <name evidence="2" type="ORF">ACFY05_30465</name>
</gene>
<proteinExistence type="predicted"/>
<reference evidence="2 3" key="1">
    <citation type="submission" date="2024-10" db="EMBL/GenBank/DDBJ databases">
        <title>The Natural Products Discovery Center: Release of the First 8490 Sequenced Strains for Exploring Actinobacteria Biosynthetic Diversity.</title>
        <authorList>
            <person name="Kalkreuter E."/>
            <person name="Kautsar S.A."/>
            <person name="Yang D."/>
            <person name="Bader C.D."/>
            <person name="Teijaro C.N."/>
            <person name="Fluegel L."/>
            <person name="Davis C.M."/>
            <person name="Simpson J.R."/>
            <person name="Lauterbach L."/>
            <person name="Steele A.D."/>
            <person name="Gui C."/>
            <person name="Meng S."/>
            <person name="Li G."/>
            <person name="Viehrig K."/>
            <person name="Ye F."/>
            <person name="Su P."/>
            <person name="Kiefer A.F."/>
            <person name="Nichols A."/>
            <person name="Cepeda A.J."/>
            <person name="Yan W."/>
            <person name="Fan B."/>
            <person name="Jiang Y."/>
            <person name="Adhikari A."/>
            <person name="Zheng C.-J."/>
            <person name="Schuster L."/>
            <person name="Cowan T.M."/>
            <person name="Smanski M.J."/>
            <person name="Chevrette M.G."/>
            <person name="De Carvalho L.P.S."/>
            <person name="Shen B."/>
        </authorList>
    </citation>
    <scope>NUCLEOTIDE SEQUENCE [LARGE SCALE GENOMIC DNA]</scope>
    <source>
        <strain evidence="2 3">NPDC001281</strain>
    </source>
</reference>
<keyword evidence="3" id="KW-1185">Reference proteome</keyword>
<organism evidence="2 3">
    <name type="scientific">Microtetraspora fusca</name>
    <dbReference type="NCBI Taxonomy" id="1997"/>
    <lineage>
        <taxon>Bacteria</taxon>
        <taxon>Bacillati</taxon>
        <taxon>Actinomycetota</taxon>
        <taxon>Actinomycetes</taxon>
        <taxon>Streptosporangiales</taxon>
        <taxon>Streptosporangiaceae</taxon>
        <taxon>Microtetraspora</taxon>
    </lineage>
</organism>
<keyword evidence="1" id="KW-1133">Transmembrane helix</keyword>
<evidence type="ECO:0000313" key="3">
    <source>
        <dbReference type="Proteomes" id="UP001602119"/>
    </source>
</evidence>
<dbReference type="EMBL" id="JBIAXI010000022">
    <property type="protein sequence ID" value="MFF4777187.1"/>
    <property type="molecule type" value="Genomic_DNA"/>
</dbReference>
<keyword evidence="1" id="KW-0472">Membrane</keyword>
<evidence type="ECO:0000256" key="1">
    <source>
        <dbReference type="SAM" id="Phobius"/>
    </source>
</evidence>
<keyword evidence="1" id="KW-0812">Transmembrane</keyword>
<feature type="transmembrane region" description="Helical" evidence="1">
    <location>
        <begin position="108"/>
        <end position="130"/>
    </location>
</feature>
<comment type="caution">
    <text evidence="2">The sequence shown here is derived from an EMBL/GenBank/DDBJ whole genome shotgun (WGS) entry which is preliminary data.</text>
</comment>
<dbReference type="Proteomes" id="UP001602119">
    <property type="component" value="Unassembled WGS sequence"/>
</dbReference>
<sequence>MSGTSHPAKEAQPWKSWFRGLLLWFGVLGGVVAWALHLITAWGLVELVCHSGHTAVAGMSLHTVVIIATVLPAAIALAALATAWWTSSRELGGWAEWKTDRIRFTAQIGLWLDGLAAVIILFGGGAVATFQPCVT</sequence>
<name>A0ABW6VGD1_MICFU</name>
<feature type="transmembrane region" description="Helical" evidence="1">
    <location>
        <begin position="64"/>
        <end position="87"/>
    </location>
</feature>
<feature type="transmembrane region" description="Helical" evidence="1">
    <location>
        <begin position="21"/>
        <end position="44"/>
    </location>
</feature>
<evidence type="ECO:0000313" key="2">
    <source>
        <dbReference type="EMBL" id="MFF4777187.1"/>
    </source>
</evidence>
<dbReference type="RefSeq" id="WP_387345616.1">
    <property type="nucleotide sequence ID" value="NZ_JBIAXI010000022.1"/>
</dbReference>